<dbReference type="PATRIC" id="fig|1200352.3.peg.1449"/>
<dbReference type="RefSeq" id="WP_020441429.1">
    <property type="nucleotide sequence ID" value="NC_021663.1"/>
</dbReference>
<dbReference type="Proteomes" id="UP000014809">
    <property type="component" value="Chromosome"/>
</dbReference>
<dbReference type="PANTHER" id="PTHR39441">
    <property type="entry name" value="DUF2252 DOMAIN-CONTAINING PROTEIN"/>
    <property type="match status" value="1"/>
</dbReference>
<keyword evidence="2" id="KW-1185">Reference proteome</keyword>
<proteinExistence type="predicted"/>
<evidence type="ECO:0008006" key="3">
    <source>
        <dbReference type="Google" id="ProtNLM"/>
    </source>
</evidence>
<accession>S4XKG6</accession>
<dbReference type="Pfam" id="PF10009">
    <property type="entry name" value="DUF2252"/>
    <property type="match status" value="1"/>
</dbReference>
<protein>
    <recommendedName>
        <fullName evidence="3">DUF2252 domain-containing protein</fullName>
    </recommendedName>
</protein>
<evidence type="ECO:0000313" key="1">
    <source>
        <dbReference type="EMBL" id="AGP31068.1"/>
    </source>
</evidence>
<gene>
    <name evidence="1" type="ORF">A606_07105</name>
</gene>
<dbReference type="AlphaFoldDB" id="S4XKG6"/>
<dbReference type="HOGENOM" id="CLU_032121_0_0_11"/>
<dbReference type="eggNOG" id="COG4320">
    <property type="taxonomic scope" value="Bacteria"/>
</dbReference>
<organism evidence="1 2">
    <name type="scientific">Corynebacterium terpenotabidum Y-11</name>
    <dbReference type="NCBI Taxonomy" id="1200352"/>
    <lineage>
        <taxon>Bacteria</taxon>
        <taxon>Bacillati</taxon>
        <taxon>Actinomycetota</taxon>
        <taxon>Actinomycetes</taxon>
        <taxon>Mycobacteriales</taxon>
        <taxon>Corynebacteriaceae</taxon>
        <taxon>Corynebacterium</taxon>
    </lineage>
</organism>
<sequence>MTLSVAERIAAGRALRQTRPRAMLARLSDYSRDPLWILDEQNSSRLPELLPLRAERMSQSPFAFYRGTAAIMAADLAADAHTGIIVPSCGDAHVANFGFYASPQRTLVFDLNDFDEAAWAPWEWDLKRLVTSIIIAGQSGNRTEAVIRNAVLKAVRSYAATLSTAVGQTPLERFYTHFDAHAVTDTFDPASQKVLNRATDRARKRTGDRAARRLTTTDAQGCRQFIEQHPTMVRLGPELQAIQRDLVSLYLDSTTSDIRLLLQHYDPVDVIRRVVGVGSVGTRCSLSLFEDAGHHALILQSKEAGPSVLEQYGGITQPGELTELVRTGGQGARVVAMQRVLQALSDPFLGSLRYSSGTVGDLDLYVRQFHDMKGSIDADVLDDVPFVDYGTACAVTLARAHAQCPEAVTVSGYIGRGVKVGEMLLEWGYAYAERSRADFDAFVAAQQ</sequence>
<evidence type="ECO:0000313" key="2">
    <source>
        <dbReference type="Proteomes" id="UP000014809"/>
    </source>
</evidence>
<reference evidence="1 2" key="1">
    <citation type="submission" date="2012-06" db="EMBL/GenBank/DDBJ databases">
        <title>Complete genome sequence of Corynebacterium terpenotabidum Y-11 (=DSM 44721).</title>
        <authorList>
            <person name="Ruckert C."/>
            <person name="Albersmeier A."/>
            <person name="Al-Dilaimi A."/>
            <person name="Szczepanowski R."/>
            <person name="Kalinowski J."/>
        </authorList>
    </citation>
    <scope>NUCLEOTIDE SEQUENCE [LARGE SCALE GENOMIC DNA]</scope>
    <source>
        <strain evidence="1 2">Y-11</strain>
    </source>
</reference>
<name>S4XKG6_9CORY</name>
<dbReference type="KEGG" id="cter:A606_07105"/>
<dbReference type="InterPro" id="IPR018721">
    <property type="entry name" value="DUF2252"/>
</dbReference>
<dbReference type="PANTHER" id="PTHR39441:SF1">
    <property type="entry name" value="DUF2252 DOMAIN-CONTAINING PROTEIN"/>
    <property type="match status" value="1"/>
</dbReference>
<dbReference type="EMBL" id="CP003696">
    <property type="protein sequence ID" value="AGP31068.1"/>
    <property type="molecule type" value="Genomic_DNA"/>
</dbReference>
<dbReference type="STRING" id="1200352.A606_07105"/>